<dbReference type="CDD" id="cd09917">
    <property type="entry name" value="F-box_SF"/>
    <property type="match status" value="1"/>
</dbReference>
<sequence>MPFSLSSLATEIHLLIADYLGSERSINALARTSRRFYQLLNDYLYRYNATKNGSSALLWAARRGQSASAAHSIAQGGNIQATWIVSPSFRPRYYIRVSTSGEAGIVDLLKQNECLSCTPIYAASLGGYVEVVDLLMRHGANTELHLGRWGCPLQAASQCGQLTIVRKLLVQCRDIDKPAPYKSRTALHITCLAGHDRVVQCLIEAGANVMAQDDELETPLHLALREGGGFPTGRLRTVQWLLVSGADRHARNRKRETPLNILTRTKGSDLRCLFSKGFRIAVYEADAEGNQGHKPTSLQRLWSAYIDKQTEAATESSRLRRLQAGAAVEAESARVKLQAQRQLDIRRRHAKDQEVARERARKAKEDKTKALQAQEAEQQAIETSLTQKQNAARKTWLDLRAKAESALEPPDAATNGRAASCFSTHAPATYLGSVGAKVVNSTE</sequence>
<name>A0A370T9I2_9HELO</name>
<dbReference type="GO" id="GO:0005737">
    <property type="term" value="C:cytoplasm"/>
    <property type="evidence" value="ECO:0007669"/>
    <property type="project" value="TreeGrafter"/>
</dbReference>
<dbReference type="Proteomes" id="UP000254866">
    <property type="component" value="Unassembled WGS sequence"/>
</dbReference>
<keyword evidence="5" id="KW-1185">Reference proteome</keyword>
<accession>A0A370T9I2</accession>
<feature type="repeat" description="ANK" evidence="3">
    <location>
        <begin position="115"/>
        <end position="147"/>
    </location>
</feature>
<keyword evidence="1" id="KW-0677">Repeat</keyword>
<dbReference type="InterPro" id="IPR036770">
    <property type="entry name" value="Ankyrin_rpt-contain_sf"/>
</dbReference>
<dbReference type="PANTHER" id="PTHR24198">
    <property type="entry name" value="ANKYRIN REPEAT AND PROTEIN KINASE DOMAIN-CONTAINING PROTEIN"/>
    <property type="match status" value="1"/>
</dbReference>
<evidence type="ECO:0000313" key="4">
    <source>
        <dbReference type="EMBL" id="RDL30235.1"/>
    </source>
</evidence>
<feature type="repeat" description="ANK" evidence="3">
    <location>
        <begin position="182"/>
        <end position="214"/>
    </location>
</feature>
<dbReference type="Pfam" id="PF12796">
    <property type="entry name" value="Ank_2"/>
    <property type="match status" value="1"/>
</dbReference>
<dbReference type="Gene3D" id="1.25.40.20">
    <property type="entry name" value="Ankyrin repeat-containing domain"/>
    <property type="match status" value="2"/>
</dbReference>
<protein>
    <submittedName>
        <fullName evidence="4">Uncharacterized protein</fullName>
    </submittedName>
</protein>
<dbReference type="GeneID" id="43603362"/>
<keyword evidence="2 3" id="KW-0040">ANK repeat</keyword>
<organism evidence="4 5">
    <name type="scientific">Venustampulla echinocandica</name>
    <dbReference type="NCBI Taxonomy" id="2656787"/>
    <lineage>
        <taxon>Eukaryota</taxon>
        <taxon>Fungi</taxon>
        <taxon>Dikarya</taxon>
        <taxon>Ascomycota</taxon>
        <taxon>Pezizomycotina</taxon>
        <taxon>Leotiomycetes</taxon>
        <taxon>Helotiales</taxon>
        <taxon>Pleuroascaceae</taxon>
        <taxon>Venustampulla</taxon>
    </lineage>
</organism>
<evidence type="ECO:0000256" key="3">
    <source>
        <dbReference type="PROSITE-ProRule" id="PRU00023"/>
    </source>
</evidence>
<dbReference type="PROSITE" id="PS50088">
    <property type="entry name" value="ANK_REPEAT"/>
    <property type="match status" value="3"/>
</dbReference>
<dbReference type="PROSITE" id="PS50297">
    <property type="entry name" value="ANK_REP_REGION"/>
    <property type="match status" value="2"/>
</dbReference>
<dbReference type="RefSeq" id="XP_031864843.1">
    <property type="nucleotide sequence ID" value="XM_032019136.1"/>
</dbReference>
<dbReference type="SMART" id="SM00248">
    <property type="entry name" value="ANK"/>
    <property type="match status" value="4"/>
</dbReference>
<feature type="repeat" description="ANK" evidence="3">
    <location>
        <begin position="215"/>
        <end position="253"/>
    </location>
</feature>
<comment type="caution">
    <text evidence="4">The sequence shown here is derived from an EMBL/GenBank/DDBJ whole genome shotgun (WGS) entry which is preliminary data.</text>
</comment>
<dbReference type="EMBL" id="NPIC01000016">
    <property type="protein sequence ID" value="RDL30235.1"/>
    <property type="molecule type" value="Genomic_DNA"/>
</dbReference>
<dbReference type="OrthoDB" id="4772757at2759"/>
<evidence type="ECO:0000313" key="5">
    <source>
        <dbReference type="Proteomes" id="UP000254866"/>
    </source>
</evidence>
<gene>
    <name evidence="4" type="ORF">BP5553_10513</name>
</gene>
<dbReference type="SUPFAM" id="SSF48403">
    <property type="entry name" value="Ankyrin repeat"/>
    <property type="match status" value="1"/>
</dbReference>
<dbReference type="AlphaFoldDB" id="A0A370T9I2"/>
<evidence type="ECO:0000256" key="1">
    <source>
        <dbReference type="ARBA" id="ARBA00022737"/>
    </source>
</evidence>
<dbReference type="STRING" id="2656787.A0A370T9I2"/>
<proteinExistence type="predicted"/>
<dbReference type="InterPro" id="IPR002110">
    <property type="entry name" value="Ankyrin_rpt"/>
</dbReference>
<dbReference type="PANTHER" id="PTHR24198:SF189">
    <property type="entry name" value="ANKYRIN REPEAT AND SOCS BOX PROTEIN 16"/>
    <property type="match status" value="1"/>
</dbReference>
<reference evidence="4 5" key="1">
    <citation type="journal article" date="2018" name="IMA Fungus">
        <title>IMA Genome-F 9: Draft genome sequence of Annulohypoxylon stygium, Aspergillus mulundensis, Berkeleyomyces basicola (syn. Thielaviopsis basicola), Ceratocystis smalleyi, two Cercospora beticola strains, Coleophoma cylindrospora, Fusarium fracticaudum, Phialophora cf. hyalina, and Morchella septimelata.</title>
        <authorList>
            <person name="Wingfield B.D."/>
            <person name="Bills G.F."/>
            <person name="Dong Y."/>
            <person name="Huang W."/>
            <person name="Nel W.J."/>
            <person name="Swalarsk-Parry B.S."/>
            <person name="Vaghefi N."/>
            <person name="Wilken P.M."/>
            <person name="An Z."/>
            <person name="de Beer Z.W."/>
            <person name="De Vos L."/>
            <person name="Chen L."/>
            <person name="Duong T.A."/>
            <person name="Gao Y."/>
            <person name="Hammerbacher A."/>
            <person name="Kikkert J.R."/>
            <person name="Li Y."/>
            <person name="Li H."/>
            <person name="Li K."/>
            <person name="Li Q."/>
            <person name="Liu X."/>
            <person name="Ma X."/>
            <person name="Naidoo K."/>
            <person name="Pethybridge S.J."/>
            <person name="Sun J."/>
            <person name="Steenkamp E.T."/>
            <person name="van der Nest M.A."/>
            <person name="van Wyk S."/>
            <person name="Wingfield M.J."/>
            <person name="Xiong C."/>
            <person name="Yue Q."/>
            <person name="Zhang X."/>
        </authorList>
    </citation>
    <scope>NUCLEOTIDE SEQUENCE [LARGE SCALE GENOMIC DNA]</scope>
    <source>
        <strain evidence="4 5">BP 5553</strain>
    </source>
</reference>
<dbReference type="Pfam" id="PF00023">
    <property type="entry name" value="Ank"/>
    <property type="match status" value="1"/>
</dbReference>
<evidence type="ECO:0000256" key="2">
    <source>
        <dbReference type="ARBA" id="ARBA00023043"/>
    </source>
</evidence>